<evidence type="ECO:0000313" key="4">
    <source>
        <dbReference type="Proteomes" id="UP000824107"/>
    </source>
</evidence>
<dbReference type="EMBL" id="DVNC01000021">
    <property type="protein sequence ID" value="HIU53010.1"/>
    <property type="molecule type" value="Genomic_DNA"/>
</dbReference>
<evidence type="ECO:0000313" key="3">
    <source>
        <dbReference type="EMBL" id="HIU53010.1"/>
    </source>
</evidence>
<reference evidence="3" key="1">
    <citation type="submission" date="2020-10" db="EMBL/GenBank/DDBJ databases">
        <authorList>
            <person name="Gilroy R."/>
        </authorList>
    </citation>
    <scope>NUCLEOTIDE SEQUENCE</scope>
    <source>
        <strain evidence="3">ChiW3-316</strain>
    </source>
</reference>
<gene>
    <name evidence="3" type="ORF">IAD20_02895</name>
</gene>
<name>A0A9D1M3L2_9PROT</name>
<feature type="coiled-coil region" evidence="1">
    <location>
        <begin position="148"/>
        <end position="175"/>
    </location>
</feature>
<organism evidence="3 4">
    <name type="scientific">Candidatus Scatocola faecipullorum</name>
    <dbReference type="NCBI Taxonomy" id="2840917"/>
    <lineage>
        <taxon>Bacteria</taxon>
        <taxon>Pseudomonadati</taxon>
        <taxon>Pseudomonadota</taxon>
        <taxon>Alphaproteobacteria</taxon>
        <taxon>Rhodospirillales</taxon>
        <taxon>Rhodospirillaceae</taxon>
        <taxon>Rhodospirillaceae incertae sedis</taxon>
        <taxon>Candidatus Scatocola</taxon>
    </lineage>
</organism>
<comment type="caution">
    <text evidence="3">The sequence shown here is derived from an EMBL/GenBank/DDBJ whole genome shotgun (WGS) entry which is preliminary data.</text>
</comment>
<accession>A0A9D1M3L2</accession>
<dbReference type="SUPFAM" id="SSF56954">
    <property type="entry name" value="Outer membrane efflux proteins (OEP)"/>
    <property type="match status" value="1"/>
</dbReference>
<proteinExistence type="predicted"/>
<dbReference type="AlphaFoldDB" id="A0A9D1M3L2"/>
<feature type="chain" id="PRO_5038955304" evidence="2">
    <location>
        <begin position="24"/>
        <end position="593"/>
    </location>
</feature>
<sequence>MADMIKKVLSVSFLVILASCRSAPVAQTGEAVIEQETAVINPEPVKGRVDVYESMARSVKYNTGATLRELRKKVVYDKNTNPRSIVNNILKMKNLNQNPLYDSLRALDFAIIYAAVNLSDDEHFTSAYLNAKASQTAALAAIKAHKDALFAQRKIKEIERMVKREQREVDTLKAKQDRLGVLNSDDEAYKKGLEVVIYKLSEIKKKLEEEVVLYRQVTRIDSDKLTLEGRRFYEMDDLDAGLKAGDFQASAFANRQEFKLADELNRQYSYEQVRTMLRHEYPQVERLEINGFDIEDPVYLKELQQRADFQSNYLADKVRQYMEAGNGGARRALRQEAFEEMATAIMTQNEVAYNVVMRADLDDEAVNKRIAELKKTIAEGEKRYRPGVNQKIDLLEQKTALINLERQASQILAEKAMAIRALYFYAGFNPFTPKLTEAPVKDISGNLKVGFNKDVVEMLAKKVPQPETPLKTEKNDWAKQDNWLEKLLEGKDKPQSESVNIRRYVGNFELYEGAVYNKRKIMQLGSYRQKENADMDWKMLKELYPELRAYSPVVEKAQVKGAPMYRLIIRQENGGLMDLCNKLRADKTDCLLR</sequence>
<evidence type="ECO:0000256" key="2">
    <source>
        <dbReference type="SAM" id="SignalP"/>
    </source>
</evidence>
<keyword evidence="2" id="KW-0732">Signal</keyword>
<reference evidence="3" key="2">
    <citation type="journal article" date="2021" name="PeerJ">
        <title>Extensive microbial diversity within the chicken gut microbiome revealed by metagenomics and culture.</title>
        <authorList>
            <person name="Gilroy R."/>
            <person name="Ravi A."/>
            <person name="Getino M."/>
            <person name="Pursley I."/>
            <person name="Horton D.L."/>
            <person name="Alikhan N.F."/>
            <person name="Baker D."/>
            <person name="Gharbi K."/>
            <person name="Hall N."/>
            <person name="Watson M."/>
            <person name="Adriaenssens E.M."/>
            <person name="Foster-Nyarko E."/>
            <person name="Jarju S."/>
            <person name="Secka A."/>
            <person name="Antonio M."/>
            <person name="Oren A."/>
            <person name="Chaudhuri R.R."/>
            <person name="La Ragione R."/>
            <person name="Hildebrand F."/>
            <person name="Pallen M.J."/>
        </authorList>
    </citation>
    <scope>NUCLEOTIDE SEQUENCE</scope>
    <source>
        <strain evidence="3">ChiW3-316</strain>
    </source>
</reference>
<keyword evidence="1" id="KW-0175">Coiled coil</keyword>
<dbReference type="PROSITE" id="PS51257">
    <property type="entry name" value="PROKAR_LIPOPROTEIN"/>
    <property type="match status" value="1"/>
</dbReference>
<dbReference type="Proteomes" id="UP000824107">
    <property type="component" value="Unassembled WGS sequence"/>
</dbReference>
<evidence type="ECO:0000256" key="1">
    <source>
        <dbReference type="SAM" id="Coils"/>
    </source>
</evidence>
<feature type="signal peptide" evidence="2">
    <location>
        <begin position="1"/>
        <end position="23"/>
    </location>
</feature>
<protein>
    <submittedName>
        <fullName evidence="3">SPOR domain-containing protein</fullName>
    </submittedName>
</protein>